<name>A0A6B0TQ64_9RHOB</name>
<keyword evidence="8" id="KW-1185">Reference proteome</keyword>
<evidence type="ECO:0000256" key="5">
    <source>
        <dbReference type="ARBA" id="ARBA00022691"/>
    </source>
</evidence>
<dbReference type="RefSeq" id="WP_160856487.1">
    <property type="nucleotide sequence ID" value="NZ_WUWG01000008.1"/>
</dbReference>
<dbReference type="InterPro" id="IPR002052">
    <property type="entry name" value="DNA_methylase_N6_adenine_CS"/>
</dbReference>
<evidence type="ECO:0000256" key="4">
    <source>
        <dbReference type="ARBA" id="ARBA00022679"/>
    </source>
</evidence>
<dbReference type="CDD" id="cd02440">
    <property type="entry name" value="AdoMet_MTases"/>
    <property type="match status" value="1"/>
</dbReference>
<dbReference type="SUPFAM" id="SSF53335">
    <property type="entry name" value="S-adenosyl-L-methionine-dependent methyltransferases"/>
    <property type="match status" value="1"/>
</dbReference>
<comment type="caution">
    <text evidence="7">The sequence shown here is derived from an EMBL/GenBank/DDBJ whole genome shotgun (WGS) entry which is preliminary data.</text>
</comment>
<organism evidence="7 8">
    <name type="scientific">Oceanomicrobium pacificus</name>
    <dbReference type="NCBI Taxonomy" id="2692916"/>
    <lineage>
        <taxon>Bacteria</taxon>
        <taxon>Pseudomonadati</taxon>
        <taxon>Pseudomonadota</taxon>
        <taxon>Alphaproteobacteria</taxon>
        <taxon>Rhodobacterales</taxon>
        <taxon>Paracoccaceae</taxon>
        <taxon>Oceanomicrobium</taxon>
    </lineage>
</organism>
<dbReference type="InterPro" id="IPR007848">
    <property type="entry name" value="Small_mtfrase_dom"/>
</dbReference>
<proteinExistence type="predicted"/>
<evidence type="ECO:0000313" key="8">
    <source>
        <dbReference type="Proteomes" id="UP000436016"/>
    </source>
</evidence>
<accession>A0A6B0TQ64</accession>
<dbReference type="PANTHER" id="PTHR47816">
    <property type="entry name" value="RIBOSOMAL RNA SMALL SUBUNIT METHYLTRANSFERASE C"/>
    <property type="match status" value="1"/>
</dbReference>
<evidence type="ECO:0000259" key="6">
    <source>
        <dbReference type="Pfam" id="PF05175"/>
    </source>
</evidence>
<dbReference type="InterPro" id="IPR046977">
    <property type="entry name" value="RsmC/RlmG"/>
</dbReference>
<dbReference type="GO" id="GO:0003676">
    <property type="term" value="F:nucleic acid binding"/>
    <property type="evidence" value="ECO:0007669"/>
    <property type="project" value="InterPro"/>
</dbReference>
<keyword evidence="3 7" id="KW-0489">Methyltransferase</keyword>
<keyword evidence="4 7" id="KW-0808">Transferase</keyword>
<feature type="domain" description="Methyltransferase small" evidence="6">
    <location>
        <begin position="165"/>
        <end position="329"/>
    </location>
</feature>
<gene>
    <name evidence="7" type="ORF">GSH16_15325</name>
</gene>
<evidence type="ECO:0000256" key="3">
    <source>
        <dbReference type="ARBA" id="ARBA00022603"/>
    </source>
</evidence>
<reference evidence="7 8" key="1">
    <citation type="submission" date="2019-12" db="EMBL/GenBank/DDBJ databases">
        <title>Strain KN286 was isolated from seawater, which was collected from Caroline Seamount in the tropical western Pacific.</title>
        <authorList>
            <person name="Wang Q."/>
        </authorList>
    </citation>
    <scope>NUCLEOTIDE SEQUENCE [LARGE SCALE GENOMIC DNA]</scope>
    <source>
        <strain evidence="7 8">KN286</strain>
    </source>
</reference>
<dbReference type="Gene3D" id="3.40.50.150">
    <property type="entry name" value="Vaccinia Virus protein VP39"/>
    <property type="match status" value="2"/>
</dbReference>
<dbReference type="AlphaFoldDB" id="A0A6B0TQ64"/>
<dbReference type="PROSITE" id="PS00092">
    <property type="entry name" value="N6_MTASE"/>
    <property type="match status" value="1"/>
</dbReference>
<protein>
    <submittedName>
        <fullName evidence="7">Methyltransferase</fullName>
    </submittedName>
</protein>
<dbReference type="EMBL" id="WUWG01000008">
    <property type="protein sequence ID" value="MXU66820.1"/>
    <property type="molecule type" value="Genomic_DNA"/>
</dbReference>
<dbReference type="GO" id="GO:0032259">
    <property type="term" value="P:methylation"/>
    <property type="evidence" value="ECO:0007669"/>
    <property type="project" value="UniProtKB-KW"/>
</dbReference>
<evidence type="ECO:0000256" key="1">
    <source>
        <dbReference type="ARBA" id="ARBA00022490"/>
    </source>
</evidence>
<sequence>MQPIERFLMPFDDGHLSLDGAGPVLVVRPEPNPGLGRFAPEGLTVEHGFRPAVDRLLSDGHEVTPEAEGLYGLAILHITRQRDANRSLIARTWDRLRPGGRLVIDGAKTDGIDSLLKALRTWVPVDQTISKAHGKVAWTAPKETPFPQEAGWHGALDLSANPDGFQTSSLMFSPDHPDPGSALLAQVLPGRLRGQVADLGAGWGWLALQALDSNPEITAIDLIEAEHQAVQAARANVTDPRATVIWADATSLSAPDPAYDRVISNPPFHTGRKPDPSLGQAFILAAARILKPQGKFLMVANRQLPYEAELDRCFRHTQVLEQTGTYKVIEAIRPRSKV</sequence>
<dbReference type="Proteomes" id="UP000436016">
    <property type="component" value="Unassembled WGS sequence"/>
</dbReference>
<dbReference type="GO" id="GO:0008170">
    <property type="term" value="F:N-methyltransferase activity"/>
    <property type="evidence" value="ECO:0007669"/>
    <property type="project" value="UniProtKB-ARBA"/>
</dbReference>
<keyword evidence="2" id="KW-0698">rRNA processing</keyword>
<dbReference type="PANTHER" id="PTHR47816:SF4">
    <property type="entry name" value="RIBOSOMAL RNA SMALL SUBUNIT METHYLTRANSFERASE C"/>
    <property type="match status" value="1"/>
</dbReference>
<evidence type="ECO:0000313" key="7">
    <source>
        <dbReference type="EMBL" id="MXU66820.1"/>
    </source>
</evidence>
<dbReference type="GO" id="GO:0008757">
    <property type="term" value="F:S-adenosylmethionine-dependent methyltransferase activity"/>
    <property type="evidence" value="ECO:0007669"/>
    <property type="project" value="InterPro"/>
</dbReference>
<dbReference type="Pfam" id="PF05175">
    <property type="entry name" value="MTS"/>
    <property type="match status" value="1"/>
</dbReference>
<keyword evidence="5" id="KW-0949">S-adenosyl-L-methionine</keyword>
<dbReference type="GO" id="GO:0006364">
    <property type="term" value="P:rRNA processing"/>
    <property type="evidence" value="ECO:0007669"/>
    <property type="project" value="UniProtKB-KW"/>
</dbReference>
<evidence type="ECO:0000256" key="2">
    <source>
        <dbReference type="ARBA" id="ARBA00022552"/>
    </source>
</evidence>
<keyword evidence="1" id="KW-0963">Cytoplasm</keyword>
<dbReference type="InterPro" id="IPR029063">
    <property type="entry name" value="SAM-dependent_MTases_sf"/>
</dbReference>